<evidence type="ECO:0000256" key="1">
    <source>
        <dbReference type="SAM" id="SignalP"/>
    </source>
</evidence>
<dbReference type="Proteomes" id="UP000095229">
    <property type="component" value="Unassembled WGS sequence"/>
</dbReference>
<keyword evidence="1" id="KW-0732">Signal</keyword>
<gene>
    <name evidence="2" type="ORF">lpari_02235</name>
</gene>
<dbReference type="STRING" id="45071.Lpar_1542"/>
<keyword evidence="3" id="KW-1185">Reference proteome</keyword>
<proteinExistence type="predicted"/>
<accession>A0A1E5JQF1</accession>
<sequence>MLKKTLICALFFLFSLTAHSMPDEEKAYLANQCHDLSQKIEKLNVNQTNPCSSIIQESAKLVERSGKFILKEYWFNARANLHRSYRLLNDANQMTCKTASGISDAQKGIEDILEQIYGLE</sequence>
<dbReference type="PATRIC" id="fig|45071.7.peg.2386"/>
<dbReference type="AlphaFoldDB" id="A0A1E5JQF1"/>
<dbReference type="OrthoDB" id="5651052at2"/>
<evidence type="ECO:0000313" key="3">
    <source>
        <dbReference type="Proteomes" id="UP000095229"/>
    </source>
</evidence>
<evidence type="ECO:0008006" key="4">
    <source>
        <dbReference type="Google" id="ProtNLM"/>
    </source>
</evidence>
<comment type="caution">
    <text evidence="2">The sequence shown here is derived from an EMBL/GenBank/DDBJ whole genome shotgun (WGS) entry which is preliminary data.</text>
</comment>
<name>A0A1E5JQF1_9GAMM</name>
<feature type="signal peptide" evidence="1">
    <location>
        <begin position="1"/>
        <end position="20"/>
    </location>
</feature>
<dbReference type="EMBL" id="LSOG01000062">
    <property type="protein sequence ID" value="OEH46767.1"/>
    <property type="molecule type" value="Genomic_DNA"/>
</dbReference>
<reference evidence="2 3" key="1">
    <citation type="submission" date="2016-02" db="EMBL/GenBank/DDBJ databases">
        <title>Secondary metabolites in Legionella.</title>
        <authorList>
            <person name="Tobias N.J."/>
            <person name="Bode H.B."/>
        </authorList>
    </citation>
    <scope>NUCLEOTIDE SEQUENCE [LARGE SCALE GENOMIC DNA]</scope>
    <source>
        <strain evidence="2 3">DSM 19216</strain>
    </source>
</reference>
<feature type="chain" id="PRO_5009179610" description="Lysozyme inhibitor LprI N-terminal domain-containing protein" evidence="1">
    <location>
        <begin position="21"/>
        <end position="120"/>
    </location>
</feature>
<protein>
    <recommendedName>
        <fullName evidence="4">Lysozyme inhibitor LprI N-terminal domain-containing protein</fullName>
    </recommendedName>
</protein>
<dbReference type="RefSeq" id="WP_069683509.1">
    <property type="nucleotide sequence ID" value="NZ_LSOG01000062.1"/>
</dbReference>
<organism evidence="2 3">
    <name type="scientific">Legionella parisiensis</name>
    <dbReference type="NCBI Taxonomy" id="45071"/>
    <lineage>
        <taxon>Bacteria</taxon>
        <taxon>Pseudomonadati</taxon>
        <taxon>Pseudomonadota</taxon>
        <taxon>Gammaproteobacteria</taxon>
        <taxon>Legionellales</taxon>
        <taxon>Legionellaceae</taxon>
        <taxon>Legionella</taxon>
    </lineage>
</organism>
<evidence type="ECO:0000313" key="2">
    <source>
        <dbReference type="EMBL" id="OEH46767.1"/>
    </source>
</evidence>